<feature type="transmembrane region" description="Helical" evidence="3">
    <location>
        <begin position="12"/>
        <end position="33"/>
    </location>
</feature>
<keyword evidence="3" id="KW-0812">Transmembrane</keyword>
<keyword evidence="3" id="KW-0472">Membrane</keyword>
<feature type="coiled-coil region" evidence="1">
    <location>
        <begin position="106"/>
        <end position="161"/>
    </location>
</feature>
<accession>A0A4Q2URW5</accession>
<dbReference type="AlphaFoldDB" id="A0A4Q2URW5"/>
<dbReference type="InterPro" id="IPR046888">
    <property type="entry name" value="pYEATS"/>
</dbReference>
<keyword evidence="1" id="KW-0175">Coiled coil</keyword>
<evidence type="ECO:0000313" key="7">
    <source>
        <dbReference type="Proteomes" id="UP000290407"/>
    </source>
</evidence>
<dbReference type="Pfam" id="PF20303">
    <property type="entry name" value="YLATT"/>
    <property type="match status" value="1"/>
</dbReference>
<gene>
    <name evidence="6" type="ORF">EQG79_11530</name>
</gene>
<feature type="compositionally biased region" description="Polar residues" evidence="2">
    <location>
        <begin position="181"/>
        <end position="190"/>
    </location>
</feature>
<dbReference type="Proteomes" id="UP000290407">
    <property type="component" value="Unassembled WGS sequence"/>
</dbReference>
<feature type="domain" description="Prokaryotic YEATS" evidence="5">
    <location>
        <begin position="225"/>
        <end position="293"/>
    </location>
</feature>
<dbReference type="Pfam" id="PF20305">
    <property type="entry name" value="pYEATS"/>
    <property type="match status" value="1"/>
</dbReference>
<dbReference type="InterPro" id="IPR046890">
    <property type="entry name" value="YLATT"/>
</dbReference>
<evidence type="ECO:0000256" key="2">
    <source>
        <dbReference type="SAM" id="MobiDB-lite"/>
    </source>
</evidence>
<dbReference type="RefSeq" id="WP_129601538.1">
    <property type="nucleotide sequence ID" value="NZ_SBLB01000002.1"/>
</dbReference>
<protein>
    <submittedName>
        <fullName evidence="6">Uncharacterized protein</fullName>
    </submittedName>
</protein>
<reference evidence="6 7" key="1">
    <citation type="submission" date="2019-01" db="EMBL/GenBank/DDBJ databases">
        <title>Spirosoma flava sp. nov., a propanil-degrading bacterium isolated from herbicide-contaminated soil.</title>
        <authorList>
            <person name="Zhang L."/>
            <person name="Jiang J.-D."/>
        </authorList>
    </citation>
    <scope>NUCLEOTIDE SEQUENCE [LARGE SCALE GENOMIC DNA]</scope>
    <source>
        <strain evidence="6 7">TY50</strain>
    </source>
</reference>
<name>A0A4Q2URW5_9BACT</name>
<keyword evidence="7" id="KW-1185">Reference proteome</keyword>
<comment type="caution">
    <text evidence="6">The sequence shown here is derived from an EMBL/GenBank/DDBJ whole genome shotgun (WGS) entry which is preliminary data.</text>
</comment>
<organism evidence="6 7">
    <name type="scientific">Spirosoma sordidisoli</name>
    <dbReference type="NCBI Taxonomy" id="2502893"/>
    <lineage>
        <taxon>Bacteria</taxon>
        <taxon>Pseudomonadati</taxon>
        <taxon>Bacteroidota</taxon>
        <taxon>Cytophagia</taxon>
        <taxon>Cytophagales</taxon>
        <taxon>Cytophagaceae</taxon>
        <taxon>Spirosoma</taxon>
    </lineage>
</organism>
<feature type="region of interest" description="Disordered" evidence="2">
    <location>
        <begin position="167"/>
        <end position="198"/>
    </location>
</feature>
<sequence>MTIPFTPDLWTVLLVMLTGGIIGGIVNFFYAPLPNGQPNSLGRCVILGIGASALVPVFLFVTQSKILDKLFYPAGPELSAADKAINLLVFISLCLLAAISSSRFIASVSDRVIAQLKEEVKEAKEEIDQTRKDVQATRQTAAEANQKIQENTATLRGLKEVQKARTLAPARRSAASASTLEVLNQPTSASHPDDPQKGRWGGLAVREGYQLSATVEAVDNDNDFFAVHLQVTAPDSVQLPADAIVVFHLHDSFTPDEHRVMFQQRAATLALYAWGAFTVGAEAPGGIHLELDLADPNQVPTAPQSFRNR</sequence>
<feature type="transmembrane region" description="Helical" evidence="3">
    <location>
        <begin position="84"/>
        <end position="106"/>
    </location>
</feature>
<evidence type="ECO:0000313" key="6">
    <source>
        <dbReference type="EMBL" id="RYC70475.1"/>
    </source>
</evidence>
<feature type="transmembrane region" description="Helical" evidence="3">
    <location>
        <begin position="45"/>
        <end position="64"/>
    </location>
</feature>
<evidence type="ECO:0000256" key="3">
    <source>
        <dbReference type="SAM" id="Phobius"/>
    </source>
</evidence>
<proteinExistence type="predicted"/>
<keyword evidence="3" id="KW-1133">Transmembrane helix</keyword>
<dbReference type="EMBL" id="SBLB01000002">
    <property type="protein sequence ID" value="RYC70475.1"/>
    <property type="molecule type" value="Genomic_DNA"/>
</dbReference>
<evidence type="ECO:0000259" key="5">
    <source>
        <dbReference type="Pfam" id="PF20305"/>
    </source>
</evidence>
<feature type="compositionally biased region" description="Low complexity" evidence="2">
    <location>
        <begin position="167"/>
        <end position="180"/>
    </location>
</feature>
<evidence type="ECO:0000259" key="4">
    <source>
        <dbReference type="Pfam" id="PF20303"/>
    </source>
</evidence>
<feature type="domain" description="YEATS-Like-Associating Three TM" evidence="4">
    <location>
        <begin position="9"/>
        <end position="120"/>
    </location>
</feature>
<evidence type="ECO:0000256" key="1">
    <source>
        <dbReference type="SAM" id="Coils"/>
    </source>
</evidence>